<feature type="domain" description="NADP-dependent oxidoreductase" evidence="5">
    <location>
        <begin position="15"/>
        <end position="341"/>
    </location>
</feature>
<evidence type="ECO:0000259" key="5">
    <source>
        <dbReference type="Pfam" id="PF00248"/>
    </source>
</evidence>
<proteinExistence type="inferred from homology"/>
<dbReference type="InterPro" id="IPR050523">
    <property type="entry name" value="AKR_Detox_Biosynth"/>
</dbReference>
<evidence type="ECO:0000256" key="4">
    <source>
        <dbReference type="ARBA" id="ARBA00070119"/>
    </source>
</evidence>
<evidence type="ECO:0000256" key="3">
    <source>
        <dbReference type="ARBA" id="ARBA00038157"/>
    </source>
</evidence>
<dbReference type="AlphaFoldDB" id="A0A0P9C360"/>
<name>A0A0P9C360_9GAMM</name>
<sequence>MRYNPLGNSGLQVSEICLGTMTFGDQNSREDAHAQIDRALERGINFIDTAELYPVPPKAETHSRTESYIGDWIAKNPGKRGDIVLATKVVGRSQMLPWIRGGDELPVVDRSNIERAIEGSLKRLQTDYVDLYQIHWPDRNVPKFGEARFDPQREWEAHPVREQLEVLKELVDAGKVRYIGLSNETPWGVMQFTRMAEEHGLPHVVSVQNAYNLINRAFENGLDEVSYRENVGLLAYSVLAFGHLTGKYLDGGQPEGARLTLYPDFGNRYAKPGVEPACREYVNLAREAGLDPAQMALAFVRQQPFTTSTIIGATTMEQLDADIDSAEVTLGDDLLAAIDDIHRRYTNPAL</sequence>
<dbReference type="FunFam" id="3.20.20.100:FF:000005">
    <property type="entry name" value="NADP(H)-dependent aldo-keto reductase"/>
    <property type="match status" value="1"/>
</dbReference>
<keyword evidence="7" id="KW-1185">Reference proteome</keyword>
<evidence type="ECO:0000256" key="2">
    <source>
        <dbReference type="ARBA" id="ARBA00023002"/>
    </source>
</evidence>
<dbReference type="InterPro" id="IPR023210">
    <property type="entry name" value="NADP_OxRdtase_dom"/>
</dbReference>
<keyword evidence="1" id="KW-0521">NADP</keyword>
<accession>A0A0P9C360</accession>
<dbReference type="NCBIfam" id="NF007912">
    <property type="entry name" value="PRK10625.1"/>
    <property type="match status" value="1"/>
</dbReference>
<dbReference type="EMBL" id="FMUN01000002">
    <property type="protein sequence ID" value="SCY03682.1"/>
    <property type="molecule type" value="Genomic_DNA"/>
</dbReference>
<evidence type="ECO:0000313" key="7">
    <source>
        <dbReference type="Proteomes" id="UP000183104"/>
    </source>
</evidence>
<evidence type="ECO:0000313" key="6">
    <source>
        <dbReference type="EMBL" id="SCY03682.1"/>
    </source>
</evidence>
<dbReference type="PANTHER" id="PTHR43364">
    <property type="entry name" value="NADH-SPECIFIC METHYLGLYOXAL REDUCTASE-RELATED"/>
    <property type="match status" value="1"/>
</dbReference>
<dbReference type="GO" id="GO:0016491">
    <property type="term" value="F:oxidoreductase activity"/>
    <property type="evidence" value="ECO:0007669"/>
    <property type="project" value="UniProtKB-KW"/>
</dbReference>
<dbReference type="InterPro" id="IPR036812">
    <property type="entry name" value="NAD(P)_OxRdtase_dom_sf"/>
</dbReference>
<gene>
    <name evidence="6" type="ORF">SAMN05661077_1118</name>
</gene>
<evidence type="ECO:0000256" key="1">
    <source>
        <dbReference type="ARBA" id="ARBA00022857"/>
    </source>
</evidence>
<keyword evidence="2" id="KW-0560">Oxidoreductase</keyword>
<dbReference type="CDD" id="cd19094">
    <property type="entry name" value="AKR_Tas-like"/>
    <property type="match status" value="1"/>
</dbReference>
<reference evidence="7" key="1">
    <citation type="submission" date="2016-10" db="EMBL/GenBank/DDBJ databases">
        <authorList>
            <person name="Varghese N."/>
        </authorList>
    </citation>
    <scope>NUCLEOTIDE SEQUENCE [LARGE SCALE GENOMIC DNA]</scope>
    <source>
        <strain evidence="7">HL 19</strain>
    </source>
</reference>
<comment type="similarity">
    <text evidence="3">Belongs to the aldo/keto reductase family. Aldo/keto reductase 2 subfamily.</text>
</comment>
<dbReference type="PANTHER" id="PTHR43364:SF4">
    <property type="entry name" value="NAD(P)-LINKED OXIDOREDUCTASE SUPERFAMILY PROTEIN"/>
    <property type="match status" value="1"/>
</dbReference>
<dbReference type="PATRIC" id="fig|381306.5.peg.665"/>
<dbReference type="SUPFAM" id="SSF51430">
    <property type="entry name" value="NAD(P)-linked oxidoreductase"/>
    <property type="match status" value="1"/>
</dbReference>
<dbReference type="Gene3D" id="3.20.20.100">
    <property type="entry name" value="NADP-dependent oxidoreductase domain"/>
    <property type="match status" value="1"/>
</dbReference>
<dbReference type="Proteomes" id="UP000183104">
    <property type="component" value="Unassembled WGS sequence"/>
</dbReference>
<dbReference type="STRING" id="381306.AN478_09605"/>
<organism evidence="6 7">
    <name type="scientific">Thiohalorhabdus denitrificans</name>
    <dbReference type="NCBI Taxonomy" id="381306"/>
    <lineage>
        <taxon>Bacteria</taxon>
        <taxon>Pseudomonadati</taxon>
        <taxon>Pseudomonadota</taxon>
        <taxon>Gammaproteobacteria</taxon>
        <taxon>Thiohalorhabdales</taxon>
        <taxon>Thiohalorhabdaceae</taxon>
        <taxon>Thiohalorhabdus</taxon>
    </lineage>
</organism>
<protein>
    <recommendedName>
        <fullName evidence="4">Protein tas</fullName>
    </recommendedName>
</protein>
<dbReference type="RefSeq" id="WP_054966404.1">
    <property type="nucleotide sequence ID" value="NZ_FMUN01000002.1"/>
</dbReference>
<dbReference type="Pfam" id="PF00248">
    <property type="entry name" value="Aldo_ket_red"/>
    <property type="match status" value="1"/>
</dbReference>
<dbReference type="OrthoDB" id="9772407at2"/>